<dbReference type="EMBL" id="PRLP01000012">
    <property type="protein sequence ID" value="PPC78604.1"/>
    <property type="molecule type" value="Genomic_DNA"/>
</dbReference>
<dbReference type="GO" id="GO:0003677">
    <property type="term" value="F:DNA binding"/>
    <property type="evidence" value="ECO:0007669"/>
    <property type="project" value="InterPro"/>
</dbReference>
<dbReference type="Pfam" id="PF12836">
    <property type="entry name" value="HHH_3"/>
    <property type="match status" value="1"/>
</dbReference>
<dbReference type="Gene3D" id="1.10.150.320">
    <property type="entry name" value="Photosystem II 12 kDa extrinsic protein"/>
    <property type="match status" value="1"/>
</dbReference>
<dbReference type="InterPro" id="IPR051675">
    <property type="entry name" value="Endo/Exo/Phosphatase_dom_1"/>
</dbReference>
<gene>
    <name evidence="2" type="ORF">C4K68_03595</name>
</gene>
<dbReference type="PANTHER" id="PTHR21180:SF32">
    <property type="entry name" value="ENDONUCLEASE_EXONUCLEASE_PHOSPHATASE FAMILY DOMAIN-CONTAINING PROTEIN 1"/>
    <property type="match status" value="1"/>
</dbReference>
<feature type="domain" description="Helix-hairpin-helix DNA-binding motif class 1" evidence="1">
    <location>
        <begin position="353"/>
        <end position="372"/>
    </location>
</feature>
<dbReference type="InterPro" id="IPR003583">
    <property type="entry name" value="Hlx-hairpin-Hlx_DNA-bd_motif"/>
</dbReference>
<comment type="caution">
    <text evidence="2">The sequence shown here is derived from an EMBL/GenBank/DDBJ whole genome shotgun (WGS) entry which is preliminary data.</text>
</comment>
<dbReference type="SMART" id="SM00278">
    <property type="entry name" value="HhH1"/>
    <property type="match status" value="2"/>
</dbReference>
<evidence type="ECO:0000313" key="3">
    <source>
        <dbReference type="Proteomes" id="UP000238196"/>
    </source>
</evidence>
<evidence type="ECO:0000259" key="1">
    <source>
        <dbReference type="SMART" id="SM00278"/>
    </source>
</evidence>
<proteinExistence type="predicted"/>
<organism evidence="2 3">
    <name type="scientific">Proteobacteria bacterium 228</name>
    <dbReference type="NCBI Taxonomy" id="2083153"/>
    <lineage>
        <taxon>Bacteria</taxon>
        <taxon>Pseudomonadati</taxon>
        <taxon>Pseudomonadota</taxon>
    </lineage>
</organism>
<dbReference type="AlphaFoldDB" id="A0A2S5KUR8"/>
<feature type="domain" description="Helix-hairpin-helix DNA-binding motif class 1" evidence="1">
    <location>
        <begin position="327"/>
        <end position="346"/>
    </location>
</feature>
<protein>
    <recommendedName>
        <fullName evidence="1">Helix-hairpin-helix DNA-binding motif class 1 domain-containing protein</fullName>
    </recommendedName>
</protein>
<dbReference type="SUPFAM" id="SSF81585">
    <property type="entry name" value="PsbU/PolX domain-like"/>
    <property type="match status" value="1"/>
</dbReference>
<evidence type="ECO:0000313" key="2">
    <source>
        <dbReference type="EMBL" id="PPC78604.1"/>
    </source>
</evidence>
<accession>A0A2S5KUR8</accession>
<sequence>MTLMTHPQQNTVRIIEPFGYQFSGDAVALSCTFECDAALAEGWSLRLLASLVESVQDVAMVSNGIQIASTELQALSQGSLDWQQTVEAAPPAGSQAYRLALQLVSPAGDTVQECPFDQLQTFIQPALQGGCLSVSKDGQQFLQVDTVANPREPENLSGSLSLELWQLEAPYSGGSFTGELLVQRSLGCLGGGQQWQNVTLQLEPSIASLPNQYLMLREWTTQGYITRDYLVAPVFAFPAVEVVADAEVTTTVEVTEVAQPESTEIEVKQDAVEAAPAPVSEVAEEPEPAIEQVASKTAAASSKKKAVVADKPKTQPELCSINTAGPAALTKVKGISPRLANDIVRNRPYQKLDDLLKVKGIGVKVLERIAPYLCV</sequence>
<dbReference type="Proteomes" id="UP000238196">
    <property type="component" value="Unassembled WGS sequence"/>
</dbReference>
<name>A0A2S5KUR8_9PROT</name>
<dbReference type="PANTHER" id="PTHR21180">
    <property type="entry name" value="ENDONUCLEASE/EXONUCLEASE/PHOSPHATASE FAMILY DOMAIN-CONTAINING PROTEIN 1"/>
    <property type="match status" value="1"/>
</dbReference>
<dbReference type="OrthoDB" id="9179253at2"/>
<reference evidence="2 3" key="1">
    <citation type="submission" date="2018-02" db="EMBL/GenBank/DDBJ databases">
        <title>novel marine gammaproteobacteria from coastal saline agro ecosystem.</title>
        <authorList>
            <person name="Krishnan R."/>
            <person name="Ramesh Kumar N."/>
        </authorList>
    </citation>
    <scope>NUCLEOTIDE SEQUENCE [LARGE SCALE GENOMIC DNA]</scope>
    <source>
        <strain evidence="2 3">228</strain>
    </source>
</reference>
<dbReference type="GO" id="GO:0006281">
    <property type="term" value="P:DNA repair"/>
    <property type="evidence" value="ECO:0007669"/>
    <property type="project" value="InterPro"/>
</dbReference>